<evidence type="ECO:0000313" key="1">
    <source>
        <dbReference type="EMBL" id="TGX43410.1"/>
    </source>
</evidence>
<evidence type="ECO:0008006" key="3">
    <source>
        <dbReference type="Google" id="ProtNLM"/>
    </source>
</evidence>
<comment type="caution">
    <text evidence="1">The sequence shown here is derived from an EMBL/GenBank/DDBJ whole genome shotgun (WGS) entry which is preliminary data.</text>
</comment>
<dbReference type="EMBL" id="SRXU01000003">
    <property type="protein sequence ID" value="TGX43410.1"/>
    <property type="molecule type" value="Genomic_DNA"/>
</dbReference>
<reference evidence="1 2" key="1">
    <citation type="submission" date="2019-04" db="EMBL/GenBank/DDBJ databases">
        <title>Sphingomonas psychrotolerans sp. nov., isolated from soil in the Tianshan Mountains, Xinjiang, China.</title>
        <authorList>
            <person name="Luo Y."/>
            <person name="Sheng H."/>
        </authorList>
    </citation>
    <scope>NUCLEOTIDE SEQUENCE [LARGE SCALE GENOMIC DNA]</scope>
    <source>
        <strain evidence="1 2">KIS18-15</strain>
    </source>
</reference>
<accession>A0A4S1WND3</accession>
<sequence length="84" mass="9332">MTGPSGRSVRYDCDGRQVTVVFSGGVARVFDGPGSPFVLDRRPVRNGFWYETVTRSIRGSGRTMTYTIGRMAPLQCRKIGSGRW</sequence>
<proteinExistence type="predicted"/>
<keyword evidence="2" id="KW-1185">Reference proteome</keyword>
<dbReference type="Proteomes" id="UP000309848">
    <property type="component" value="Unassembled WGS sequence"/>
</dbReference>
<gene>
    <name evidence="1" type="ORF">E5A74_09650</name>
</gene>
<dbReference type="AlphaFoldDB" id="A0A4S1WND3"/>
<protein>
    <recommendedName>
        <fullName evidence="3">C-type lysozyme inhibitor domain-containing protein</fullName>
    </recommendedName>
</protein>
<evidence type="ECO:0000313" key="2">
    <source>
        <dbReference type="Proteomes" id="UP000309848"/>
    </source>
</evidence>
<dbReference type="OrthoDB" id="7173921at2"/>
<dbReference type="RefSeq" id="WP_135984220.1">
    <property type="nucleotide sequence ID" value="NZ_JAASQM010000002.1"/>
</dbReference>
<organism evidence="1 2">
    <name type="scientific">Sphingomonas naasensis</name>
    <dbReference type="NCBI Taxonomy" id="1344951"/>
    <lineage>
        <taxon>Bacteria</taxon>
        <taxon>Pseudomonadati</taxon>
        <taxon>Pseudomonadota</taxon>
        <taxon>Alphaproteobacteria</taxon>
        <taxon>Sphingomonadales</taxon>
        <taxon>Sphingomonadaceae</taxon>
        <taxon>Sphingomonas</taxon>
    </lineage>
</organism>
<name>A0A4S1WND3_9SPHN</name>